<evidence type="ECO:0000313" key="1">
    <source>
        <dbReference type="EMBL" id="KAI9549587.1"/>
    </source>
</evidence>
<dbReference type="EMBL" id="WJBH02000290">
    <property type="protein sequence ID" value="KAI9549587.1"/>
    <property type="molecule type" value="Genomic_DNA"/>
</dbReference>
<comment type="caution">
    <text evidence="1">The sequence shown here is derived from an EMBL/GenBank/DDBJ whole genome shotgun (WGS) entry which is preliminary data.</text>
</comment>
<reference evidence="1" key="1">
    <citation type="submission" date="2022-05" db="EMBL/GenBank/DDBJ databases">
        <title>A multi-omics perspective on studying reproductive biology in Daphnia sinensis.</title>
        <authorList>
            <person name="Jia J."/>
        </authorList>
    </citation>
    <scope>NUCLEOTIDE SEQUENCE</scope>
    <source>
        <strain evidence="1">WSL</strain>
    </source>
</reference>
<organism evidence="1 2">
    <name type="scientific">Daphnia sinensis</name>
    <dbReference type="NCBI Taxonomy" id="1820382"/>
    <lineage>
        <taxon>Eukaryota</taxon>
        <taxon>Metazoa</taxon>
        <taxon>Ecdysozoa</taxon>
        <taxon>Arthropoda</taxon>
        <taxon>Crustacea</taxon>
        <taxon>Branchiopoda</taxon>
        <taxon>Diplostraca</taxon>
        <taxon>Cladocera</taxon>
        <taxon>Anomopoda</taxon>
        <taxon>Daphniidae</taxon>
        <taxon>Daphnia</taxon>
        <taxon>Daphnia similis group</taxon>
    </lineage>
</organism>
<proteinExistence type="predicted"/>
<gene>
    <name evidence="1" type="ORF">GHT06_003773</name>
</gene>
<protein>
    <submittedName>
        <fullName evidence="1">Uncharacterized protein</fullName>
    </submittedName>
</protein>
<dbReference type="Proteomes" id="UP000820818">
    <property type="component" value="Unassembled WGS sequence"/>
</dbReference>
<sequence>MAAAQTPSRYGRVDMYHRRDLNAFLVHASNMAQFTAATGAVDPAYADLPLGLLHHCSETLARRILLTVRRPGSLLLAHATKRNADCFVLSAVQTIATTRRPFSGGYIDGQEFVTLVEVVCEPPPQPHSKPLRHYFAMLPYHSRSATVDWYRNAFPLDSQHVITRATASRSSSTPPCLPCLRSLAAPPAATRWPRRPCVPTRRT</sequence>
<keyword evidence="2" id="KW-1185">Reference proteome</keyword>
<accession>A0AAD5PKQ7</accession>
<dbReference type="AlphaFoldDB" id="A0AAD5PKQ7"/>
<name>A0AAD5PKQ7_9CRUS</name>
<evidence type="ECO:0000313" key="2">
    <source>
        <dbReference type="Proteomes" id="UP000820818"/>
    </source>
</evidence>